<dbReference type="Proteomes" id="UP000265566">
    <property type="component" value="Chromosome 6"/>
</dbReference>
<organism evidence="1">
    <name type="scientific">Medicago truncatula</name>
    <name type="common">Barrel medic</name>
    <name type="synonym">Medicago tribuloides</name>
    <dbReference type="NCBI Taxonomy" id="3880"/>
    <lineage>
        <taxon>Eukaryota</taxon>
        <taxon>Viridiplantae</taxon>
        <taxon>Streptophyta</taxon>
        <taxon>Embryophyta</taxon>
        <taxon>Tracheophyta</taxon>
        <taxon>Spermatophyta</taxon>
        <taxon>Magnoliopsida</taxon>
        <taxon>eudicotyledons</taxon>
        <taxon>Gunneridae</taxon>
        <taxon>Pentapetalae</taxon>
        <taxon>rosids</taxon>
        <taxon>fabids</taxon>
        <taxon>Fabales</taxon>
        <taxon>Fabaceae</taxon>
        <taxon>Papilionoideae</taxon>
        <taxon>50 kb inversion clade</taxon>
        <taxon>NPAAA clade</taxon>
        <taxon>Hologalegina</taxon>
        <taxon>IRL clade</taxon>
        <taxon>Trifolieae</taxon>
        <taxon>Medicago</taxon>
    </lineage>
</organism>
<protein>
    <submittedName>
        <fullName evidence="1">Uncharacterized protein</fullName>
    </submittedName>
</protein>
<accession>A0A396HCW0</accession>
<gene>
    <name evidence="1" type="ORF">MtrunA17_Chr6g0464951</name>
</gene>
<dbReference type="AlphaFoldDB" id="A0A396HCW0"/>
<name>A0A396HCW0_MEDTR</name>
<dbReference type="EMBL" id="PSQE01000006">
    <property type="protein sequence ID" value="RHN51119.1"/>
    <property type="molecule type" value="Genomic_DNA"/>
</dbReference>
<evidence type="ECO:0000313" key="1">
    <source>
        <dbReference type="EMBL" id="RHN51119.1"/>
    </source>
</evidence>
<dbReference type="Gramene" id="rna35499">
    <property type="protein sequence ID" value="RHN51119.1"/>
    <property type="gene ID" value="gene35499"/>
</dbReference>
<reference evidence="1" key="1">
    <citation type="journal article" date="2018" name="Nat. Plants">
        <title>Whole-genome landscape of Medicago truncatula symbiotic genes.</title>
        <authorList>
            <person name="Pecrix Y."/>
            <person name="Gamas P."/>
            <person name="Carrere S."/>
        </authorList>
    </citation>
    <scope>NUCLEOTIDE SEQUENCE</scope>
    <source>
        <tissue evidence="1">Leaves</tissue>
    </source>
</reference>
<sequence>MKPPFFAWRNFCSPWRSCSCLVFPTLYNCSPLSRLAKYFAWQDFFAPGEVAFAHFCSFWSLLDVLALNSYTNR</sequence>
<comment type="caution">
    <text evidence="1">The sequence shown here is derived from an EMBL/GenBank/DDBJ whole genome shotgun (WGS) entry which is preliminary data.</text>
</comment>
<proteinExistence type="predicted"/>